<proteinExistence type="predicted"/>
<accession>A0A8C4N7T8</accession>
<reference evidence="1" key="2">
    <citation type="submission" date="2025-08" db="UniProtKB">
        <authorList>
            <consortium name="Ensembl"/>
        </authorList>
    </citation>
    <scope>IDENTIFICATION</scope>
</reference>
<protein>
    <submittedName>
        <fullName evidence="1">Uncharacterized protein</fullName>
    </submittedName>
</protein>
<organism evidence="1 2">
    <name type="scientific">Equus asinus</name>
    <name type="common">Donkey</name>
    <name type="synonym">Equus africanus asinus</name>
    <dbReference type="NCBI Taxonomy" id="9793"/>
    <lineage>
        <taxon>Eukaryota</taxon>
        <taxon>Metazoa</taxon>
        <taxon>Chordata</taxon>
        <taxon>Craniata</taxon>
        <taxon>Vertebrata</taxon>
        <taxon>Euteleostomi</taxon>
        <taxon>Mammalia</taxon>
        <taxon>Eutheria</taxon>
        <taxon>Laurasiatheria</taxon>
        <taxon>Perissodactyla</taxon>
        <taxon>Equidae</taxon>
        <taxon>Equus</taxon>
    </lineage>
</organism>
<sequence length="122" mass="14170">MKQQRRQLSLINIMHQVLSVGQPSFLYNPEQYFINYFGNASFVIAPETCLRRESHCIPFMKSKCTVKSFAGCLFFGTARRWDTDFQEALPDLSDSLTCHRGIYMLKTMNKFKCLCTDPQKNP</sequence>
<dbReference type="Ensembl" id="ENSEAST00005036142.2">
    <property type="protein sequence ID" value="ENSEASP00005033161.2"/>
    <property type="gene ID" value="ENSEASG00005022690.2"/>
</dbReference>
<reference evidence="1 2" key="1">
    <citation type="journal article" date="2020" name="Nat. Commun.">
        <title>Donkey genomes provide new insights into domestication and selection for coat color.</title>
        <authorList>
            <person name="Wang"/>
            <person name="C."/>
            <person name="Li"/>
            <person name="H."/>
            <person name="Guo"/>
            <person name="Y."/>
            <person name="Huang"/>
            <person name="J."/>
            <person name="Sun"/>
            <person name="Y."/>
            <person name="Min"/>
            <person name="J."/>
            <person name="Wang"/>
            <person name="J."/>
            <person name="Fang"/>
            <person name="X."/>
            <person name="Zhao"/>
            <person name="Z."/>
            <person name="Wang"/>
            <person name="S."/>
            <person name="Zhang"/>
            <person name="Y."/>
            <person name="Liu"/>
            <person name="Q."/>
            <person name="Jiang"/>
            <person name="Q."/>
            <person name="Wang"/>
            <person name="X."/>
            <person name="Guo"/>
            <person name="Y."/>
            <person name="Yang"/>
            <person name="C."/>
            <person name="Wang"/>
            <person name="Y."/>
            <person name="Tian"/>
            <person name="F."/>
            <person name="Zhuang"/>
            <person name="G."/>
            <person name="Fan"/>
            <person name="Y."/>
            <person name="Gao"/>
            <person name="Q."/>
            <person name="Li"/>
            <person name="Y."/>
            <person name="Ju"/>
            <person name="Z."/>
            <person name="Li"/>
            <person name="J."/>
            <person name="Li"/>
            <person name="R."/>
            <person name="Hou"/>
            <person name="M."/>
            <person name="Yang"/>
            <person name="G."/>
            <person name="Liu"/>
            <person name="G."/>
            <person name="Liu"/>
            <person name="W."/>
            <person name="Guo"/>
            <person name="J."/>
            <person name="Pan"/>
            <person name="S."/>
            <person name="Fan"/>
            <person name="G."/>
            <person name="Zhang"/>
            <person name="W."/>
            <person name="Zhang"/>
            <person name="R."/>
            <person name="Yu"/>
            <person name="J."/>
            <person name="Zhang"/>
            <person name="X."/>
            <person name="Yin"/>
            <person name="Q."/>
            <person name="Ji"/>
            <person name="C."/>
            <person name="Jin"/>
            <person name="Y."/>
            <person name="Yue"/>
            <person name="G."/>
            <person name="Liu"/>
            <person name="M."/>
            <person name="Xu"/>
            <person name="J."/>
            <person name="Liu"/>
            <person name="S."/>
            <person name="Jordana"/>
            <person name="J."/>
            <person name="Noce"/>
            <person name="A."/>
            <person name="Amills"/>
            <person name="M."/>
            <person name="Wu"/>
            <person name="D.D."/>
            <person name="Li"/>
            <person name="S."/>
            <person name="Zhou"/>
            <person name="X. and Zhong"/>
            <person name="J."/>
        </authorList>
    </citation>
    <scope>NUCLEOTIDE SEQUENCE [LARGE SCALE GENOMIC DNA]</scope>
</reference>
<dbReference type="Proteomes" id="UP000694387">
    <property type="component" value="Chromosome Y"/>
</dbReference>
<dbReference type="AlphaFoldDB" id="A0A8C4N7T8"/>
<name>A0A8C4N7T8_EQUAS</name>
<reference evidence="1" key="3">
    <citation type="submission" date="2025-09" db="UniProtKB">
        <authorList>
            <consortium name="Ensembl"/>
        </authorList>
    </citation>
    <scope>IDENTIFICATION</scope>
</reference>
<evidence type="ECO:0000313" key="1">
    <source>
        <dbReference type="Ensembl" id="ENSEASP00005033161.2"/>
    </source>
</evidence>
<keyword evidence="2" id="KW-1185">Reference proteome</keyword>
<evidence type="ECO:0000313" key="2">
    <source>
        <dbReference type="Proteomes" id="UP000694387"/>
    </source>
</evidence>